<dbReference type="PANTHER" id="PTHR12224:SF0">
    <property type="entry name" value="BETA-1,4-MANNOSYL-GLYCOPROTEIN 4-BETA-N-ACETYLGLUCOSAMINYLTRANSFERASE"/>
    <property type="match status" value="1"/>
</dbReference>
<reference evidence="1 2" key="1">
    <citation type="submission" date="2023-04" db="EMBL/GenBank/DDBJ databases">
        <title>Genome of Basidiobolus ranarum AG-B5.</title>
        <authorList>
            <person name="Stajich J.E."/>
            <person name="Carter-House D."/>
            <person name="Gryganskyi A."/>
        </authorList>
    </citation>
    <scope>NUCLEOTIDE SEQUENCE [LARGE SCALE GENOMIC DNA]</scope>
    <source>
        <strain evidence="1 2">AG-B5</strain>
    </source>
</reference>
<evidence type="ECO:0000313" key="1">
    <source>
        <dbReference type="EMBL" id="KAK9667545.1"/>
    </source>
</evidence>
<organism evidence="1 2">
    <name type="scientific">Basidiobolus ranarum</name>
    <dbReference type="NCBI Taxonomy" id="34480"/>
    <lineage>
        <taxon>Eukaryota</taxon>
        <taxon>Fungi</taxon>
        <taxon>Fungi incertae sedis</taxon>
        <taxon>Zoopagomycota</taxon>
        <taxon>Entomophthoromycotina</taxon>
        <taxon>Basidiobolomycetes</taxon>
        <taxon>Basidiobolales</taxon>
        <taxon>Basidiobolaceae</taxon>
        <taxon>Basidiobolus</taxon>
    </lineage>
</organism>
<name>A0ABR2VL47_9FUNG</name>
<comment type="caution">
    <text evidence="1">The sequence shown here is derived from an EMBL/GenBank/DDBJ whole genome shotgun (WGS) entry which is preliminary data.</text>
</comment>
<evidence type="ECO:0000313" key="2">
    <source>
        <dbReference type="Proteomes" id="UP001479436"/>
    </source>
</evidence>
<dbReference type="Proteomes" id="UP001479436">
    <property type="component" value="Unassembled WGS sequence"/>
</dbReference>
<accession>A0ABR2VL47</accession>
<proteinExistence type="predicted"/>
<keyword evidence="2" id="KW-1185">Reference proteome</keyword>
<feature type="non-terminal residue" evidence="1">
    <location>
        <position position="108"/>
    </location>
</feature>
<dbReference type="EMBL" id="JASJQH010011069">
    <property type="protein sequence ID" value="KAK9667545.1"/>
    <property type="molecule type" value="Genomic_DNA"/>
</dbReference>
<dbReference type="PANTHER" id="PTHR12224">
    <property type="entry name" value="BETA-1,4-MANNOSYL-GLYCOPROTEIN BETA-1,4-N-ACETYLGLUCOSAMINYL-TRANSFERASE"/>
    <property type="match status" value="1"/>
</dbReference>
<gene>
    <name evidence="1" type="ORF">K7432_017707</name>
</gene>
<sequence length="108" mass="12460">MFLGDISTLWRDFGYVVRPLWDIPPPGFEVYPVYRNVEGMSNQKWCALHGWNVSEDMVAEGTSSRAHNETTRTRVVDAVIFSIELDLLEIRINALWEQVDIFIIAESD</sequence>
<dbReference type="Pfam" id="PF04724">
    <property type="entry name" value="Glyco_transf_17"/>
    <property type="match status" value="1"/>
</dbReference>
<dbReference type="InterPro" id="IPR006813">
    <property type="entry name" value="Glyco_trans_17"/>
</dbReference>
<protein>
    <submittedName>
        <fullName evidence="1">Uncharacterized protein</fullName>
    </submittedName>
</protein>